<dbReference type="Proteomes" id="UP000828048">
    <property type="component" value="Chromosome 9"/>
</dbReference>
<evidence type="ECO:0000313" key="2">
    <source>
        <dbReference type="Proteomes" id="UP000828048"/>
    </source>
</evidence>
<dbReference type="EMBL" id="CM037159">
    <property type="protein sequence ID" value="KAH7866589.1"/>
    <property type="molecule type" value="Genomic_DNA"/>
</dbReference>
<protein>
    <submittedName>
        <fullName evidence="1">Uncharacterized protein</fullName>
    </submittedName>
</protein>
<proteinExistence type="predicted"/>
<sequence length="272" mass="30000">METTEEAGITTGGEAARRRRQRIAERGSDRMALITGRIQTLPPPPNSPSSSLSSTKHLHTQSSPALLFQDQTFPQPPLTSSDQIHVVNKSEEDDGSGTSAKHDLSNKLSRGNAFNFRGKGEPQLSKCETNIGATQAPEVEAKNEEQPLHVTPKAPKTSVEIIRVFCAVIIALLVVLSNINLPRNIVKSRSTIASQPLYILLLTDVTIVVVRLLEKRRSFDKAEEGEKREIHGNWMGAFKILEIGLVFYQIIRALFIDCSFYMVVVICGLSLV</sequence>
<keyword evidence="2" id="KW-1185">Reference proteome</keyword>
<reference evidence="1 2" key="1">
    <citation type="journal article" date="2021" name="Hortic Res">
        <title>High-quality reference genome and annotation aids understanding of berry development for evergreen blueberry (Vaccinium darrowii).</title>
        <authorList>
            <person name="Yu J."/>
            <person name="Hulse-Kemp A.M."/>
            <person name="Babiker E."/>
            <person name="Staton M."/>
        </authorList>
    </citation>
    <scope>NUCLEOTIDE SEQUENCE [LARGE SCALE GENOMIC DNA]</scope>
    <source>
        <strain evidence="2">cv. NJ 8807/NJ 8810</strain>
        <tissue evidence="1">Young leaf</tissue>
    </source>
</reference>
<organism evidence="1 2">
    <name type="scientific">Vaccinium darrowii</name>
    <dbReference type="NCBI Taxonomy" id="229202"/>
    <lineage>
        <taxon>Eukaryota</taxon>
        <taxon>Viridiplantae</taxon>
        <taxon>Streptophyta</taxon>
        <taxon>Embryophyta</taxon>
        <taxon>Tracheophyta</taxon>
        <taxon>Spermatophyta</taxon>
        <taxon>Magnoliopsida</taxon>
        <taxon>eudicotyledons</taxon>
        <taxon>Gunneridae</taxon>
        <taxon>Pentapetalae</taxon>
        <taxon>asterids</taxon>
        <taxon>Ericales</taxon>
        <taxon>Ericaceae</taxon>
        <taxon>Vaccinioideae</taxon>
        <taxon>Vaccinieae</taxon>
        <taxon>Vaccinium</taxon>
    </lineage>
</organism>
<accession>A0ACB7ZM80</accession>
<gene>
    <name evidence="1" type="ORF">Vadar_022359</name>
</gene>
<evidence type="ECO:0000313" key="1">
    <source>
        <dbReference type="EMBL" id="KAH7866589.1"/>
    </source>
</evidence>
<comment type="caution">
    <text evidence="1">The sequence shown here is derived from an EMBL/GenBank/DDBJ whole genome shotgun (WGS) entry which is preliminary data.</text>
</comment>
<name>A0ACB7ZM80_9ERIC</name>